<comment type="caution">
    <text evidence="1">The sequence shown here is derived from an EMBL/GenBank/DDBJ whole genome shotgun (WGS) entry which is preliminary data.</text>
</comment>
<protein>
    <submittedName>
        <fullName evidence="1">Uncharacterized protein</fullName>
    </submittedName>
</protein>
<proteinExistence type="predicted"/>
<evidence type="ECO:0000313" key="2">
    <source>
        <dbReference type="Proteomes" id="UP001249851"/>
    </source>
</evidence>
<dbReference type="AlphaFoldDB" id="A0AAD9QK73"/>
<reference evidence="1" key="2">
    <citation type="journal article" date="2023" name="Science">
        <title>Genomic signatures of disease resistance in endangered staghorn corals.</title>
        <authorList>
            <person name="Vollmer S.V."/>
            <person name="Selwyn J.D."/>
            <person name="Despard B.A."/>
            <person name="Roesel C.L."/>
        </authorList>
    </citation>
    <scope>NUCLEOTIDE SEQUENCE</scope>
    <source>
        <strain evidence="1">K2</strain>
    </source>
</reference>
<accession>A0AAD9QK73</accession>
<gene>
    <name evidence="1" type="ORF">P5673_014068</name>
</gene>
<dbReference type="EMBL" id="JARQWQ010000028">
    <property type="protein sequence ID" value="KAK2562416.1"/>
    <property type="molecule type" value="Genomic_DNA"/>
</dbReference>
<keyword evidence="2" id="KW-1185">Reference proteome</keyword>
<name>A0AAD9QK73_ACRCE</name>
<dbReference type="Proteomes" id="UP001249851">
    <property type="component" value="Unassembled WGS sequence"/>
</dbReference>
<organism evidence="1 2">
    <name type="scientific">Acropora cervicornis</name>
    <name type="common">Staghorn coral</name>
    <dbReference type="NCBI Taxonomy" id="6130"/>
    <lineage>
        <taxon>Eukaryota</taxon>
        <taxon>Metazoa</taxon>
        <taxon>Cnidaria</taxon>
        <taxon>Anthozoa</taxon>
        <taxon>Hexacorallia</taxon>
        <taxon>Scleractinia</taxon>
        <taxon>Astrocoeniina</taxon>
        <taxon>Acroporidae</taxon>
        <taxon>Acropora</taxon>
    </lineage>
</organism>
<reference evidence="1" key="1">
    <citation type="journal article" date="2023" name="G3 (Bethesda)">
        <title>Whole genome assembly and annotation of the endangered Caribbean coral Acropora cervicornis.</title>
        <authorList>
            <person name="Selwyn J.D."/>
            <person name="Vollmer S.V."/>
        </authorList>
    </citation>
    <scope>NUCLEOTIDE SEQUENCE</scope>
    <source>
        <strain evidence="1">K2</strain>
    </source>
</reference>
<sequence length="144" mass="16173">MNGNYVSIICRHIYFDARVIANCIYKDGAVTPVGDILEYAKEAKENVSGSPLSSVSLGFIVKDVWGAAIHRARRGPRNQQQSVYFNLSLKTNEQAQLNPSNEDVPVQLSQALANLSVPDEWKIIRDKPNCWSIVRVEKWELNSV</sequence>
<evidence type="ECO:0000313" key="1">
    <source>
        <dbReference type="EMBL" id="KAK2562416.1"/>
    </source>
</evidence>